<dbReference type="AlphaFoldDB" id="A0A645DX78"/>
<evidence type="ECO:0000313" key="1">
    <source>
        <dbReference type="EMBL" id="MPM93869.1"/>
    </source>
</evidence>
<organism evidence="1">
    <name type="scientific">bioreactor metagenome</name>
    <dbReference type="NCBI Taxonomy" id="1076179"/>
    <lineage>
        <taxon>unclassified sequences</taxon>
        <taxon>metagenomes</taxon>
        <taxon>ecological metagenomes</taxon>
    </lineage>
</organism>
<reference evidence="1" key="1">
    <citation type="submission" date="2019-08" db="EMBL/GenBank/DDBJ databases">
        <authorList>
            <person name="Kucharzyk K."/>
            <person name="Murdoch R.W."/>
            <person name="Higgins S."/>
            <person name="Loffler F."/>
        </authorList>
    </citation>
    <scope>NUCLEOTIDE SEQUENCE</scope>
</reference>
<protein>
    <submittedName>
        <fullName evidence="1">Uncharacterized protein</fullName>
    </submittedName>
</protein>
<name>A0A645DX78_9ZZZZ</name>
<proteinExistence type="predicted"/>
<gene>
    <name evidence="1" type="ORF">SDC9_141011</name>
</gene>
<comment type="caution">
    <text evidence="1">The sequence shown here is derived from an EMBL/GenBank/DDBJ whole genome shotgun (WGS) entry which is preliminary data.</text>
</comment>
<dbReference type="EMBL" id="VSSQ01040581">
    <property type="protein sequence ID" value="MPM93869.1"/>
    <property type="molecule type" value="Genomic_DNA"/>
</dbReference>
<sequence>MGIDLFNDIGGKLIEPQRPGQLDDQYDGIDPTKVKLLAEIFCVPITADFPPQHRKIAGFEFIRRLRDHKQTAQ</sequence>
<accession>A0A645DX78</accession>